<dbReference type="AlphaFoldDB" id="A0A4R6T8B5"/>
<evidence type="ECO:0000313" key="1">
    <source>
        <dbReference type="EMBL" id="TDQ18449.1"/>
    </source>
</evidence>
<protein>
    <submittedName>
        <fullName evidence="1">Uncharacterized protein</fullName>
    </submittedName>
</protein>
<sequence length="489" mass="56130">MKIPINPDGTIDSDSIKKIIREILEEMGLAPNSKFSSSEEKKESLVENEVIKPAVAASVASNQIENFDELFSSGEEIIRLPESWYGKEISIRSNGMIKPGKVKAIIGNETRLTFAEWNSSPTQLFDLENCQELGIRGCTFLCPPNRPMRTGFPDKELFGWKRDSVFKGKFAYIDGQEIKDKERVTYGLSRFCYSSDSPDRIYLIAENIHHNGFNFTQIKNPEKGNLWLILRNVSIYNPVIEQPRSHYYSPTRFKVRVSVKDGIATIISDNTFDQILTHWGYNIGSQRSILHFDRFVFDISEVQLIDQKTLKLWDQRGNLERISPQSIRTNFELQPLDQTNLGIVVSKQIDETRRFNWVYEMDRPSFETEIKLSYRQSTDGEFDAFIVSKGNALFSVPVTKETKFGDDYWESGVITISHGYGWTWYNEEFSGFIENYHGLGYHRNSGGSGITQGLTIKDSTFEFNPPLPTGNLEKVPDEVSDYLKWLRSI</sequence>
<dbReference type="EMBL" id="SNYF01000005">
    <property type="protein sequence ID" value="TDQ18449.1"/>
    <property type="molecule type" value="Genomic_DNA"/>
</dbReference>
<accession>A0A4R6T8B5</accession>
<proteinExistence type="predicted"/>
<dbReference type="RefSeq" id="WP_133551889.1">
    <property type="nucleotide sequence ID" value="NZ_SNYF01000005.1"/>
</dbReference>
<reference evidence="1 2" key="1">
    <citation type="submission" date="2019-03" db="EMBL/GenBank/DDBJ databases">
        <title>Genomic Encyclopedia of Type Strains, Phase III (KMG-III): the genomes of soil and plant-associated and newly described type strains.</title>
        <authorList>
            <person name="Whitman W."/>
        </authorList>
    </citation>
    <scope>NUCLEOTIDE SEQUENCE [LARGE SCALE GENOMIC DNA]</scope>
    <source>
        <strain evidence="1 2">CECT 8446</strain>
    </source>
</reference>
<name>A0A4R6T8B5_9BACT</name>
<organism evidence="1 2">
    <name type="scientific">Algoriphagus boseongensis</name>
    <dbReference type="NCBI Taxonomy" id="1442587"/>
    <lineage>
        <taxon>Bacteria</taxon>
        <taxon>Pseudomonadati</taxon>
        <taxon>Bacteroidota</taxon>
        <taxon>Cytophagia</taxon>
        <taxon>Cytophagales</taxon>
        <taxon>Cyclobacteriaceae</taxon>
        <taxon>Algoriphagus</taxon>
    </lineage>
</organism>
<dbReference type="Proteomes" id="UP000294535">
    <property type="component" value="Unassembled WGS sequence"/>
</dbReference>
<keyword evidence="2" id="KW-1185">Reference proteome</keyword>
<comment type="caution">
    <text evidence="1">The sequence shown here is derived from an EMBL/GenBank/DDBJ whole genome shotgun (WGS) entry which is preliminary data.</text>
</comment>
<gene>
    <name evidence="1" type="ORF">DFQ04_0248</name>
</gene>
<evidence type="ECO:0000313" key="2">
    <source>
        <dbReference type="Proteomes" id="UP000294535"/>
    </source>
</evidence>